<reference evidence="3" key="1">
    <citation type="submission" date="2022-01" db="EMBL/GenBank/DDBJ databases">
        <title>Comparative genomics reveals a dynamic genome evolution in the ectomycorrhizal milk-cap (Lactarius) mushrooms.</title>
        <authorList>
            <consortium name="DOE Joint Genome Institute"/>
            <person name="Lebreton A."/>
            <person name="Tang N."/>
            <person name="Kuo A."/>
            <person name="LaButti K."/>
            <person name="Drula E."/>
            <person name="Barry K."/>
            <person name="Clum A."/>
            <person name="Lipzen A."/>
            <person name="Mousain D."/>
            <person name="Ng V."/>
            <person name="Wang R."/>
            <person name="Wang X."/>
            <person name="Dai Y."/>
            <person name="Henrissat B."/>
            <person name="Grigoriev I.V."/>
            <person name="Guerin-Laguette A."/>
            <person name="Yu F."/>
            <person name="Martin F.M."/>
        </authorList>
    </citation>
    <scope>NUCLEOTIDE SEQUENCE</scope>
    <source>
        <strain evidence="3">QP</strain>
    </source>
</reference>
<organism evidence="3 4">
    <name type="scientific">Lactarius akahatsu</name>
    <dbReference type="NCBI Taxonomy" id="416441"/>
    <lineage>
        <taxon>Eukaryota</taxon>
        <taxon>Fungi</taxon>
        <taxon>Dikarya</taxon>
        <taxon>Basidiomycota</taxon>
        <taxon>Agaricomycotina</taxon>
        <taxon>Agaricomycetes</taxon>
        <taxon>Russulales</taxon>
        <taxon>Russulaceae</taxon>
        <taxon>Lactarius</taxon>
    </lineage>
</organism>
<feature type="compositionally biased region" description="Basic residues" evidence="1">
    <location>
        <begin position="41"/>
        <end position="50"/>
    </location>
</feature>
<feature type="region of interest" description="Disordered" evidence="1">
    <location>
        <begin position="39"/>
        <end position="82"/>
    </location>
</feature>
<gene>
    <name evidence="3" type="ORF">EDB92DRAFT_934931</name>
</gene>
<evidence type="ECO:0000256" key="1">
    <source>
        <dbReference type="SAM" id="MobiDB-lite"/>
    </source>
</evidence>
<dbReference type="Proteomes" id="UP001201163">
    <property type="component" value="Unassembled WGS sequence"/>
</dbReference>
<keyword evidence="4" id="KW-1185">Reference proteome</keyword>
<evidence type="ECO:0000256" key="2">
    <source>
        <dbReference type="SAM" id="Phobius"/>
    </source>
</evidence>
<sequence>MPGPVLYVAVAISAVAAVIVFKEFVYDPHFRPKISAWRDSRQRRRARPHLRSVSSTSSDSEDGSRPPPQRGTLGKGNELKQPVEYSATSQIELLDKTSIRFRHKRISRDRRAENTHLGPTVNFSASHLIRWPQYLKRRPEYLHFRH</sequence>
<accession>A0AAD4LQV2</accession>
<keyword evidence="2" id="KW-1133">Transmembrane helix</keyword>
<dbReference type="EMBL" id="JAKELL010000004">
    <property type="protein sequence ID" value="KAH8999144.1"/>
    <property type="molecule type" value="Genomic_DNA"/>
</dbReference>
<dbReference type="AlphaFoldDB" id="A0AAD4LQV2"/>
<proteinExistence type="predicted"/>
<keyword evidence="2" id="KW-0472">Membrane</keyword>
<evidence type="ECO:0000313" key="3">
    <source>
        <dbReference type="EMBL" id="KAH8999144.1"/>
    </source>
</evidence>
<keyword evidence="2" id="KW-0812">Transmembrane</keyword>
<comment type="caution">
    <text evidence="3">The sequence shown here is derived from an EMBL/GenBank/DDBJ whole genome shotgun (WGS) entry which is preliminary data.</text>
</comment>
<protein>
    <submittedName>
        <fullName evidence="3">Uncharacterized protein</fullName>
    </submittedName>
</protein>
<feature type="transmembrane region" description="Helical" evidence="2">
    <location>
        <begin position="6"/>
        <end position="25"/>
    </location>
</feature>
<name>A0AAD4LQV2_9AGAM</name>
<evidence type="ECO:0000313" key="4">
    <source>
        <dbReference type="Proteomes" id="UP001201163"/>
    </source>
</evidence>